<dbReference type="PANTHER" id="PTHR11550">
    <property type="entry name" value="CTP SYNTHASE"/>
    <property type="match status" value="1"/>
</dbReference>
<dbReference type="GO" id="GO:0042802">
    <property type="term" value="F:identical protein binding"/>
    <property type="evidence" value="ECO:0007669"/>
    <property type="project" value="TreeGrafter"/>
</dbReference>
<dbReference type="GO" id="GO:0006241">
    <property type="term" value="P:CTP biosynthetic process"/>
    <property type="evidence" value="ECO:0007669"/>
    <property type="project" value="TreeGrafter"/>
</dbReference>
<reference evidence="1" key="1">
    <citation type="journal article" date="2020" name="Cell">
        <title>Large-Scale Comparative Analyses of Tick Genomes Elucidate Their Genetic Diversity and Vector Capacities.</title>
        <authorList>
            <consortium name="Tick Genome and Microbiome Consortium (TIGMIC)"/>
            <person name="Jia N."/>
            <person name="Wang J."/>
            <person name="Shi W."/>
            <person name="Du L."/>
            <person name="Sun Y."/>
            <person name="Zhan W."/>
            <person name="Jiang J.F."/>
            <person name="Wang Q."/>
            <person name="Zhang B."/>
            <person name="Ji P."/>
            <person name="Bell-Sakyi L."/>
            <person name="Cui X.M."/>
            <person name="Yuan T.T."/>
            <person name="Jiang B.G."/>
            <person name="Yang W.F."/>
            <person name="Lam T.T."/>
            <person name="Chang Q.C."/>
            <person name="Ding S.J."/>
            <person name="Wang X.J."/>
            <person name="Zhu J.G."/>
            <person name="Ruan X.D."/>
            <person name="Zhao L."/>
            <person name="Wei J.T."/>
            <person name="Ye R.Z."/>
            <person name="Que T.C."/>
            <person name="Du C.H."/>
            <person name="Zhou Y.H."/>
            <person name="Cheng J.X."/>
            <person name="Dai P.F."/>
            <person name="Guo W.B."/>
            <person name="Han X.H."/>
            <person name="Huang E.J."/>
            <person name="Li L.F."/>
            <person name="Wei W."/>
            <person name="Gao Y.C."/>
            <person name="Liu J.Z."/>
            <person name="Shao H.Z."/>
            <person name="Wang X."/>
            <person name="Wang C.C."/>
            <person name="Yang T.C."/>
            <person name="Huo Q.B."/>
            <person name="Li W."/>
            <person name="Chen H.Y."/>
            <person name="Chen S.E."/>
            <person name="Zhou L.G."/>
            <person name="Ni X.B."/>
            <person name="Tian J.H."/>
            <person name="Sheng Y."/>
            <person name="Liu T."/>
            <person name="Pan Y.S."/>
            <person name="Xia L.Y."/>
            <person name="Li J."/>
            <person name="Zhao F."/>
            <person name="Cao W.C."/>
        </authorList>
    </citation>
    <scope>NUCLEOTIDE SEQUENCE</scope>
    <source>
        <strain evidence="1">Rmic-2018</strain>
    </source>
</reference>
<protein>
    <recommendedName>
        <fullName evidence="3">CTP synthase (glutamine hydrolyzing)</fullName>
    </recommendedName>
</protein>
<keyword evidence="2" id="KW-1185">Reference proteome</keyword>
<dbReference type="Gene3D" id="3.40.50.880">
    <property type="match status" value="1"/>
</dbReference>
<dbReference type="GO" id="GO:0003883">
    <property type="term" value="F:CTP synthase activity"/>
    <property type="evidence" value="ECO:0007669"/>
    <property type="project" value="InterPro"/>
</dbReference>
<evidence type="ECO:0000313" key="2">
    <source>
        <dbReference type="Proteomes" id="UP000821866"/>
    </source>
</evidence>
<dbReference type="PANTHER" id="PTHR11550:SF0">
    <property type="entry name" value="CTP SYNTHASE-RELATED"/>
    <property type="match status" value="1"/>
</dbReference>
<dbReference type="InterPro" id="IPR029062">
    <property type="entry name" value="Class_I_gatase-like"/>
</dbReference>
<dbReference type="Proteomes" id="UP000821866">
    <property type="component" value="Chromosome 7"/>
</dbReference>
<dbReference type="InterPro" id="IPR004468">
    <property type="entry name" value="CTP_synthase"/>
</dbReference>
<comment type="caution">
    <text evidence="1">The sequence shown here is derived from an EMBL/GenBank/DDBJ whole genome shotgun (WGS) entry which is preliminary data.</text>
</comment>
<evidence type="ECO:0000313" key="1">
    <source>
        <dbReference type="EMBL" id="KAH8022540.1"/>
    </source>
</evidence>
<dbReference type="VEuPathDB" id="VectorBase:LOC119174670"/>
<dbReference type="EMBL" id="JABSTU010000009">
    <property type="protein sequence ID" value="KAH8022540.1"/>
    <property type="molecule type" value="Genomic_DNA"/>
</dbReference>
<organism evidence="1 2">
    <name type="scientific">Rhipicephalus microplus</name>
    <name type="common">Cattle tick</name>
    <name type="synonym">Boophilus microplus</name>
    <dbReference type="NCBI Taxonomy" id="6941"/>
    <lineage>
        <taxon>Eukaryota</taxon>
        <taxon>Metazoa</taxon>
        <taxon>Ecdysozoa</taxon>
        <taxon>Arthropoda</taxon>
        <taxon>Chelicerata</taxon>
        <taxon>Arachnida</taxon>
        <taxon>Acari</taxon>
        <taxon>Parasitiformes</taxon>
        <taxon>Ixodida</taxon>
        <taxon>Ixodoidea</taxon>
        <taxon>Ixodidae</taxon>
        <taxon>Rhipicephalinae</taxon>
        <taxon>Rhipicephalus</taxon>
        <taxon>Boophilus</taxon>
    </lineage>
</organism>
<dbReference type="AlphaFoldDB" id="A0A9J6DK57"/>
<accession>A0A9J6DK57</accession>
<reference evidence="1" key="2">
    <citation type="submission" date="2021-09" db="EMBL/GenBank/DDBJ databases">
        <authorList>
            <person name="Jia N."/>
            <person name="Wang J."/>
            <person name="Shi W."/>
            <person name="Du L."/>
            <person name="Sun Y."/>
            <person name="Zhan W."/>
            <person name="Jiang J."/>
            <person name="Wang Q."/>
            <person name="Zhang B."/>
            <person name="Ji P."/>
            <person name="Sakyi L.B."/>
            <person name="Cui X."/>
            <person name="Yuan T."/>
            <person name="Jiang B."/>
            <person name="Yang W."/>
            <person name="Lam T.T.-Y."/>
            <person name="Chang Q."/>
            <person name="Ding S."/>
            <person name="Wang X."/>
            <person name="Zhu J."/>
            <person name="Ruan X."/>
            <person name="Zhao L."/>
            <person name="Wei J."/>
            <person name="Que T."/>
            <person name="Du C."/>
            <person name="Cheng J."/>
            <person name="Dai P."/>
            <person name="Han X."/>
            <person name="Huang E."/>
            <person name="Gao Y."/>
            <person name="Liu J."/>
            <person name="Shao H."/>
            <person name="Ye R."/>
            <person name="Li L."/>
            <person name="Wei W."/>
            <person name="Wang X."/>
            <person name="Wang C."/>
            <person name="Huo Q."/>
            <person name="Li W."/>
            <person name="Guo W."/>
            <person name="Chen H."/>
            <person name="Chen S."/>
            <person name="Zhou L."/>
            <person name="Zhou L."/>
            <person name="Ni X."/>
            <person name="Tian J."/>
            <person name="Zhou Y."/>
            <person name="Sheng Y."/>
            <person name="Liu T."/>
            <person name="Pan Y."/>
            <person name="Xia L."/>
            <person name="Li J."/>
            <person name="Zhao F."/>
            <person name="Cao W."/>
        </authorList>
    </citation>
    <scope>NUCLEOTIDE SEQUENCE</scope>
    <source>
        <strain evidence="1">Rmic-2018</strain>
        <tissue evidence="1">Larvae</tissue>
    </source>
</reference>
<proteinExistence type="predicted"/>
<dbReference type="GO" id="GO:0005737">
    <property type="term" value="C:cytoplasm"/>
    <property type="evidence" value="ECO:0007669"/>
    <property type="project" value="TreeGrafter"/>
</dbReference>
<gene>
    <name evidence="1" type="ORF">HPB51_025103</name>
</gene>
<dbReference type="SUPFAM" id="SSF52317">
    <property type="entry name" value="Class I glutamine amidotransferase-like"/>
    <property type="match status" value="1"/>
</dbReference>
<dbReference type="GO" id="GO:0097268">
    <property type="term" value="C:cytoophidium"/>
    <property type="evidence" value="ECO:0007669"/>
    <property type="project" value="TreeGrafter"/>
</dbReference>
<name>A0A9J6DK57_RHIMP</name>
<sequence length="281" mass="31521">MQAIPEFHRILLDLRRQGHRQDICPQLKANFCYECGHDKDTEPHDCQDASNSITPAPVRIAGVLTLMIDPDHPYFVGVQFHPEYISRPLKPSPPYMGLVLASCGRLNGFLLRGCRMSPRQLSDVGSSSEEEVHEPVPVCVEEDVTGVPVRGKDQNLQRQRMGCVKLRDASGSAHVTICTVPEVWGQSRGLEKRVDEANCVTKCMSRQLGYSVMEPAVRRRNRVPGVCRADRGYPGGFFTNQRDPSWRTTRPPSRRALPSLRSTAVAMRGGARRSQHPLRDR</sequence>
<dbReference type="GO" id="GO:0019856">
    <property type="term" value="P:pyrimidine nucleobase biosynthetic process"/>
    <property type="evidence" value="ECO:0007669"/>
    <property type="project" value="TreeGrafter"/>
</dbReference>
<evidence type="ECO:0008006" key="3">
    <source>
        <dbReference type="Google" id="ProtNLM"/>
    </source>
</evidence>